<dbReference type="Proteomes" id="UP000777303">
    <property type="component" value="Unassembled WGS sequence"/>
</dbReference>
<evidence type="ECO:0000313" key="2">
    <source>
        <dbReference type="EMBL" id="MBU3851521.1"/>
    </source>
</evidence>
<name>A0A948X0P4_9LACO</name>
<reference evidence="2" key="2">
    <citation type="submission" date="2021-04" db="EMBL/GenBank/DDBJ databases">
        <authorList>
            <person name="Gilroy R."/>
        </authorList>
    </citation>
    <scope>NUCLEOTIDE SEQUENCE</scope>
    <source>
        <strain evidence="2">F6-6636</strain>
    </source>
</reference>
<dbReference type="EMBL" id="JAHLFS010000031">
    <property type="protein sequence ID" value="MBU3851521.1"/>
    <property type="molecule type" value="Genomic_DNA"/>
</dbReference>
<comment type="caution">
    <text evidence="2">The sequence shown here is derived from an EMBL/GenBank/DDBJ whole genome shotgun (WGS) entry which is preliminary data.</text>
</comment>
<organism evidence="2 3">
    <name type="scientific">Candidatus Paralactobacillus gallistercoris</name>
    <dbReference type="NCBI Taxonomy" id="2838724"/>
    <lineage>
        <taxon>Bacteria</taxon>
        <taxon>Bacillati</taxon>
        <taxon>Bacillota</taxon>
        <taxon>Bacilli</taxon>
        <taxon>Lactobacillales</taxon>
        <taxon>Lactobacillaceae</taxon>
        <taxon>Lactobacillus</taxon>
    </lineage>
</organism>
<sequence length="65" mass="7613">MHKYLKYCRDVNILVYLLSLVLILADHATLGIAILPFNFLVTIMVALQLSDCDHRQMHHLHHNIY</sequence>
<evidence type="ECO:0000256" key="1">
    <source>
        <dbReference type="SAM" id="Phobius"/>
    </source>
</evidence>
<protein>
    <submittedName>
        <fullName evidence="2">Uncharacterized protein</fullName>
    </submittedName>
</protein>
<gene>
    <name evidence="2" type="ORF">H9901_02365</name>
</gene>
<reference evidence="2" key="1">
    <citation type="journal article" date="2021" name="PeerJ">
        <title>Extensive microbial diversity within the chicken gut microbiome revealed by metagenomics and culture.</title>
        <authorList>
            <person name="Gilroy R."/>
            <person name="Ravi A."/>
            <person name="Getino M."/>
            <person name="Pursley I."/>
            <person name="Horton D.L."/>
            <person name="Alikhan N.F."/>
            <person name="Baker D."/>
            <person name="Gharbi K."/>
            <person name="Hall N."/>
            <person name="Watson M."/>
            <person name="Adriaenssens E.M."/>
            <person name="Foster-Nyarko E."/>
            <person name="Jarju S."/>
            <person name="Secka A."/>
            <person name="Antonio M."/>
            <person name="Oren A."/>
            <person name="Chaudhuri R.R."/>
            <person name="La Ragione R."/>
            <person name="Hildebrand F."/>
            <person name="Pallen M.J."/>
        </authorList>
    </citation>
    <scope>NUCLEOTIDE SEQUENCE</scope>
    <source>
        <strain evidence="2">F6-6636</strain>
    </source>
</reference>
<proteinExistence type="predicted"/>
<keyword evidence="1" id="KW-0472">Membrane</keyword>
<keyword evidence="1" id="KW-1133">Transmembrane helix</keyword>
<evidence type="ECO:0000313" key="3">
    <source>
        <dbReference type="Proteomes" id="UP000777303"/>
    </source>
</evidence>
<dbReference type="AlphaFoldDB" id="A0A948X0P4"/>
<keyword evidence="1" id="KW-0812">Transmembrane</keyword>
<accession>A0A948X0P4</accession>
<feature type="transmembrane region" description="Helical" evidence="1">
    <location>
        <begin position="7"/>
        <end position="25"/>
    </location>
</feature>